<evidence type="ECO:0000313" key="2">
    <source>
        <dbReference type="Proteomes" id="UP000307657"/>
    </source>
</evidence>
<dbReference type="EMBL" id="SUPL01000002">
    <property type="protein sequence ID" value="TJY37303.1"/>
    <property type="molecule type" value="Genomic_DNA"/>
</dbReference>
<accession>A0A4U0EZ38</accession>
<keyword evidence="2" id="KW-1185">Reference proteome</keyword>
<comment type="caution">
    <text evidence="1">The sequence shown here is derived from an EMBL/GenBank/DDBJ whole genome shotgun (WGS) entry which is preliminary data.</text>
</comment>
<dbReference type="PANTHER" id="PTHR41913">
    <property type="entry name" value="DUF1684 DOMAIN-CONTAINING PROTEIN"/>
    <property type="match status" value="1"/>
</dbReference>
<protein>
    <submittedName>
        <fullName evidence="1">DUF1684 domain-containing protein</fullName>
    </submittedName>
</protein>
<dbReference type="OrthoDB" id="5493262at2"/>
<proteinExistence type="predicted"/>
<dbReference type="PANTHER" id="PTHR41913:SF1">
    <property type="entry name" value="DUF1684 DOMAIN-CONTAINING PROTEIN"/>
    <property type="match status" value="1"/>
</dbReference>
<dbReference type="RefSeq" id="WP_136841638.1">
    <property type="nucleotide sequence ID" value="NZ_SUPL01000002.1"/>
</dbReference>
<evidence type="ECO:0000313" key="1">
    <source>
        <dbReference type="EMBL" id="TJY37303.1"/>
    </source>
</evidence>
<reference evidence="1 2" key="1">
    <citation type="submission" date="2019-04" db="EMBL/GenBank/DDBJ databases">
        <title>Lacinutrix sp. nov., isolated from marine water.</title>
        <authorList>
            <person name="Kim W."/>
        </authorList>
    </citation>
    <scope>NUCLEOTIDE SEQUENCE [LARGE SCALE GENOMIC DNA]</scope>
    <source>
        <strain evidence="1 2">CAU 1491</strain>
    </source>
</reference>
<dbReference type="PROSITE" id="PS51257">
    <property type="entry name" value="PROKAR_LIPOPROTEIN"/>
    <property type="match status" value="1"/>
</dbReference>
<dbReference type="Proteomes" id="UP000307657">
    <property type="component" value="Unassembled WGS sequence"/>
</dbReference>
<sequence length="200" mass="23195">MKRFSWLLIVVIIVGCSQQKKPILGETKFQKEQNALFKDASTSPLSDRDRENFESLDFFKYDSTFLVKAELKRTPDTKFFNMKTTTDRVSKERVYGIVTFKISDKTYSLNIYQGEENMQTEGFEDYLFLPFLDATNGESTYGGGRYIDLRIPESDSIEIDFNSAYNPYCVYNEKYSCPIVPRVNYLPIKIEAGVKNYAKD</sequence>
<gene>
    <name evidence="1" type="ORF">E5167_04975</name>
</gene>
<name>A0A4U0EZ38_9FLAO</name>
<dbReference type="Pfam" id="PF07920">
    <property type="entry name" value="DUF1684"/>
    <property type="match status" value="1"/>
</dbReference>
<dbReference type="AlphaFoldDB" id="A0A4U0EZ38"/>
<dbReference type="InterPro" id="IPR012467">
    <property type="entry name" value="DUF1684"/>
</dbReference>
<organism evidence="1 2">
    <name type="scientific">Pontimicrobium aquaticum</name>
    <dbReference type="NCBI Taxonomy" id="2565367"/>
    <lineage>
        <taxon>Bacteria</taxon>
        <taxon>Pseudomonadati</taxon>
        <taxon>Bacteroidota</taxon>
        <taxon>Flavobacteriia</taxon>
        <taxon>Flavobacteriales</taxon>
        <taxon>Flavobacteriaceae</taxon>
        <taxon>Pontimicrobium</taxon>
    </lineage>
</organism>